<evidence type="ECO:0000259" key="2">
    <source>
        <dbReference type="Pfam" id="PF14690"/>
    </source>
</evidence>
<dbReference type="Pfam" id="PF14690">
    <property type="entry name" value="Zn_ribbon_ISL3"/>
    <property type="match status" value="1"/>
</dbReference>
<evidence type="ECO:0000313" key="3">
    <source>
        <dbReference type="EMBL" id="VYT99688.1"/>
    </source>
</evidence>
<dbReference type="AlphaFoldDB" id="A0A6N3BB07"/>
<organism evidence="3">
    <name type="scientific">Peptoniphilus gorbachii</name>
    <dbReference type="NCBI Taxonomy" id="411567"/>
    <lineage>
        <taxon>Bacteria</taxon>
        <taxon>Bacillati</taxon>
        <taxon>Bacillota</taxon>
        <taxon>Tissierellia</taxon>
        <taxon>Tissierellales</taxon>
        <taxon>Peptoniphilaceae</taxon>
        <taxon>Peptoniphilus</taxon>
    </lineage>
</organism>
<sequence length="392" mass="45986">MQNNNNMNFLGFKDVIFDSLAGGKEFVDIHASVKNMNTCPHCGAKRIWVHDHRIQKIKDTHFHGKKCLIYLKKTRYDCNSCGCRFERELDFIAKGHTMTNRLVFSIVAEFYEVYSISSIAKRYNVSSNTVLRILNCLSVSRARLSEVLCIDEFKGDSGNIKYQTSLLNGSKHSIIDILPTRDKNFLFSYFKSVPSKERQSVKYFVSDMSNTFKSVKNRFFKTAIHIVDRYHFIRQVSWALENVRKMIQKDISSKLRKYFKKSRSLLTKPASKLSSEQAKEVSLMLDLNNDLKLAYRLKELFYQYVLTQPNRVRASKSLREWIRRAEESNLKEFKACITAFNNWFDEICNSFDYPWSNGPLEGTRTKIKTLKRNCFGMKNFNLFRKRIMFACK</sequence>
<dbReference type="InterPro" id="IPR029261">
    <property type="entry name" value="Transposase_Znf"/>
</dbReference>
<feature type="domain" description="Transposase IS204/IS1001/IS1096/IS1165 DDE" evidence="1">
    <location>
        <begin position="148"/>
        <end position="387"/>
    </location>
</feature>
<proteinExistence type="predicted"/>
<dbReference type="NCBIfam" id="NF033550">
    <property type="entry name" value="transpos_ISL3"/>
    <property type="match status" value="1"/>
</dbReference>
<dbReference type="EMBL" id="CACRUP010000017">
    <property type="protein sequence ID" value="VYT99688.1"/>
    <property type="molecule type" value="Genomic_DNA"/>
</dbReference>
<protein>
    <submittedName>
        <fullName evidence="3">Transposase</fullName>
    </submittedName>
</protein>
<accession>A0A6N3BB07</accession>
<dbReference type="RefSeq" id="WP_156701553.1">
    <property type="nucleotide sequence ID" value="NZ_CACRUP010000017.1"/>
</dbReference>
<evidence type="ECO:0000259" key="1">
    <source>
        <dbReference type="Pfam" id="PF01610"/>
    </source>
</evidence>
<name>A0A6N3BB07_9FIRM</name>
<dbReference type="Pfam" id="PF01610">
    <property type="entry name" value="DDE_Tnp_ISL3"/>
    <property type="match status" value="1"/>
</dbReference>
<dbReference type="InterPro" id="IPR047951">
    <property type="entry name" value="Transpos_ISL3"/>
</dbReference>
<dbReference type="InterPro" id="IPR002560">
    <property type="entry name" value="Transposase_DDE"/>
</dbReference>
<dbReference type="PANTHER" id="PTHR33498:SF1">
    <property type="entry name" value="TRANSPOSASE FOR INSERTION SEQUENCE ELEMENT IS1557"/>
    <property type="match status" value="1"/>
</dbReference>
<reference evidence="3" key="1">
    <citation type="submission" date="2019-11" db="EMBL/GenBank/DDBJ databases">
        <authorList>
            <person name="Feng L."/>
        </authorList>
    </citation>
    <scope>NUCLEOTIDE SEQUENCE</scope>
    <source>
        <strain evidence="3">PgorbachiiLFYP46</strain>
    </source>
</reference>
<gene>
    <name evidence="3" type="ORF">PGLFYP46_01605</name>
</gene>
<dbReference type="PANTHER" id="PTHR33498">
    <property type="entry name" value="TRANSPOSASE FOR INSERTION SEQUENCE ELEMENT IS1557"/>
    <property type="match status" value="1"/>
</dbReference>
<feature type="domain" description="Transposase IS204/IS1001/IS1096/IS1165 zinc-finger" evidence="2">
    <location>
        <begin position="38"/>
        <end position="81"/>
    </location>
</feature>